<accession>A0A8X8XRP2</accession>
<dbReference type="Proteomes" id="UP000298416">
    <property type="component" value="Unassembled WGS sequence"/>
</dbReference>
<protein>
    <submittedName>
        <fullName evidence="3">Uncharacterized protein</fullName>
    </submittedName>
</protein>
<proteinExistence type="predicted"/>
<feature type="transmembrane region" description="Helical" evidence="1">
    <location>
        <begin position="78"/>
        <end position="103"/>
    </location>
</feature>
<comment type="caution">
    <text evidence="3">The sequence shown here is derived from an EMBL/GenBank/DDBJ whole genome shotgun (WGS) entry which is preliminary data.</text>
</comment>
<keyword evidence="2" id="KW-0732">Signal</keyword>
<evidence type="ECO:0000256" key="1">
    <source>
        <dbReference type="SAM" id="Phobius"/>
    </source>
</evidence>
<evidence type="ECO:0000256" key="2">
    <source>
        <dbReference type="SAM" id="SignalP"/>
    </source>
</evidence>
<dbReference type="AlphaFoldDB" id="A0A8X8XRP2"/>
<gene>
    <name evidence="3" type="ORF">SASPL_119776</name>
</gene>
<sequence>MDADEAEVVLLLLAAAVGVVAGAVVGPDEGPQLEHRLLREGRLVGEDESASAGSEEAVCEHFRAVVPMYQLGLRDSEVTIIAVEFCCVLKMFWTMLMAMVVALQPIPARLYTFTSSLSLYKLMMRAAGEGAEESMEMLTTRRSMWEGGRAVRRRRAGDAVEEELVHLEEAVGEGGGGLARRRRPSGGRRDDLAGEFGAQLAVVAGLVALVVEDVAAAAAATVVQVNPKKTLSLETLDPPHSPSTIFHLRLNHGGLEPQPHSSLKICQIVGGLTHVSPTRDDQTSPVCERFETVWVAGGRDMANWVKEAYAKCESKPDNEHNCSISDLSPVYSSDEDFNLSNYQ</sequence>
<keyword evidence="1" id="KW-1133">Transmembrane helix</keyword>
<organism evidence="3">
    <name type="scientific">Salvia splendens</name>
    <name type="common">Scarlet sage</name>
    <dbReference type="NCBI Taxonomy" id="180675"/>
    <lineage>
        <taxon>Eukaryota</taxon>
        <taxon>Viridiplantae</taxon>
        <taxon>Streptophyta</taxon>
        <taxon>Embryophyta</taxon>
        <taxon>Tracheophyta</taxon>
        <taxon>Spermatophyta</taxon>
        <taxon>Magnoliopsida</taxon>
        <taxon>eudicotyledons</taxon>
        <taxon>Gunneridae</taxon>
        <taxon>Pentapetalae</taxon>
        <taxon>asterids</taxon>
        <taxon>lamiids</taxon>
        <taxon>Lamiales</taxon>
        <taxon>Lamiaceae</taxon>
        <taxon>Nepetoideae</taxon>
        <taxon>Mentheae</taxon>
        <taxon>Salviinae</taxon>
        <taxon>Salvia</taxon>
        <taxon>Salvia subgen. Calosphace</taxon>
        <taxon>core Calosphace</taxon>
    </lineage>
</organism>
<dbReference type="EMBL" id="PNBA02000007">
    <property type="protein sequence ID" value="KAG6417592.1"/>
    <property type="molecule type" value="Genomic_DNA"/>
</dbReference>
<feature type="chain" id="PRO_5036475765" evidence="2">
    <location>
        <begin position="23"/>
        <end position="343"/>
    </location>
</feature>
<evidence type="ECO:0000313" key="3">
    <source>
        <dbReference type="EMBL" id="KAG6417592.1"/>
    </source>
</evidence>
<evidence type="ECO:0000313" key="4">
    <source>
        <dbReference type="Proteomes" id="UP000298416"/>
    </source>
</evidence>
<feature type="signal peptide" evidence="2">
    <location>
        <begin position="1"/>
        <end position="22"/>
    </location>
</feature>
<reference evidence="3" key="2">
    <citation type="submission" date="2020-08" db="EMBL/GenBank/DDBJ databases">
        <title>Plant Genome Project.</title>
        <authorList>
            <person name="Zhang R.-G."/>
        </authorList>
    </citation>
    <scope>NUCLEOTIDE SEQUENCE</scope>
    <source>
        <strain evidence="3">Huo1</strain>
        <tissue evidence="3">Leaf</tissue>
    </source>
</reference>
<keyword evidence="1" id="KW-0812">Transmembrane</keyword>
<name>A0A8X8XRP2_SALSN</name>
<keyword evidence="1" id="KW-0472">Membrane</keyword>
<keyword evidence="4" id="KW-1185">Reference proteome</keyword>
<reference evidence="3" key="1">
    <citation type="submission" date="2018-01" db="EMBL/GenBank/DDBJ databases">
        <authorList>
            <person name="Mao J.F."/>
        </authorList>
    </citation>
    <scope>NUCLEOTIDE SEQUENCE</scope>
    <source>
        <strain evidence="3">Huo1</strain>
        <tissue evidence="3">Leaf</tissue>
    </source>
</reference>